<organism evidence="1 3">
    <name type="scientific">Agrobacterium larrymoorei</name>
    <dbReference type="NCBI Taxonomy" id="160699"/>
    <lineage>
        <taxon>Bacteria</taxon>
        <taxon>Pseudomonadati</taxon>
        <taxon>Pseudomonadota</taxon>
        <taxon>Alphaproteobacteria</taxon>
        <taxon>Hyphomicrobiales</taxon>
        <taxon>Rhizobiaceae</taxon>
        <taxon>Rhizobium/Agrobacterium group</taxon>
        <taxon>Agrobacterium</taxon>
    </lineage>
</organism>
<dbReference type="InterPro" id="IPR050772">
    <property type="entry name" value="Hydratase-Decarb/MhpD_sf"/>
</dbReference>
<dbReference type="OrthoDB" id="7854191at2"/>
<dbReference type="SUPFAM" id="SSF56529">
    <property type="entry name" value="FAH"/>
    <property type="match status" value="1"/>
</dbReference>
<dbReference type="Proteomes" id="UP000298545">
    <property type="component" value="Chromosome linear"/>
</dbReference>
<dbReference type="GO" id="GO:0008684">
    <property type="term" value="F:2-oxopent-4-enoate hydratase activity"/>
    <property type="evidence" value="ECO:0007669"/>
    <property type="project" value="TreeGrafter"/>
</dbReference>
<gene>
    <name evidence="1" type="ORF">CFBP5473_20790</name>
    <name evidence="2" type="ORF">J5285_17565</name>
</gene>
<evidence type="ECO:0000313" key="4">
    <source>
        <dbReference type="Proteomes" id="UP000826513"/>
    </source>
</evidence>
<dbReference type="EMBL" id="CP039692">
    <property type="protein sequence ID" value="QCJ00360.1"/>
    <property type="molecule type" value="Genomic_DNA"/>
</dbReference>
<proteinExistence type="predicted"/>
<reference evidence="2 4" key="2">
    <citation type="submission" date="2021-03" db="EMBL/GenBank/DDBJ databases">
        <title>Rapid diversification of plasmids in a genus of pathogenic and nitrogen fixing bacteria.</title>
        <authorList>
            <person name="Weisberg A.J."/>
            <person name="Miller M."/>
            <person name="Ream W."/>
            <person name="Grunwald N.J."/>
            <person name="Chang J.H."/>
        </authorList>
    </citation>
    <scope>NUCLEOTIDE SEQUENCE [LARGE SCALE GENOMIC DNA]</scope>
    <source>
        <strain evidence="2 4">AF3.44</strain>
    </source>
</reference>
<sequence length="264" mass="27597">MTTMTEANIKLGVVLAGAEAQQSSLSVETLVANGLIPDSIETGMAAQAIATGAIGKEVAGWKIAMNNGRAVAAPLLDLYDTAAEGPLTVPKPGTVAVEIEICFVLANDLPALPIGQSYTRDVIIENIASVHLGAELVSYRLVEENKAPFPLFLADRLGNHSFVLGPVIEASTLQAVALQSPDLPPLTLEADDDVLFAAVPKHPQVDPLVPLVDYANAQIDNLGGLKRGQVITTGSLCGLLRLSDHTTVKATWAEIGALEITLPV</sequence>
<reference evidence="1 3" key="1">
    <citation type="submission" date="2019-04" db="EMBL/GenBank/DDBJ databases">
        <title>Complete genome sequence of Agrobacterium larrymoorei CFBP5473.</title>
        <authorList>
            <person name="Haryono M."/>
            <person name="Chou L."/>
            <person name="Lin Y.-C."/>
            <person name="Lai E.-M."/>
            <person name="Kuo C.-H."/>
        </authorList>
    </citation>
    <scope>NUCLEOTIDE SEQUENCE [LARGE SCALE GENOMIC DNA]</scope>
    <source>
        <strain evidence="1 3">CFBP5473</strain>
    </source>
</reference>
<dbReference type="GO" id="GO:0005737">
    <property type="term" value="C:cytoplasm"/>
    <property type="evidence" value="ECO:0007669"/>
    <property type="project" value="TreeGrafter"/>
</dbReference>
<dbReference type="RefSeq" id="WP_027676204.1">
    <property type="nucleotide sequence ID" value="NZ_CP039692.1"/>
</dbReference>
<evidence type="ECO:0000313" key="2">
    <source>
        <dbReference type="EMBL" id="QYA09195.1"/>
    </source>
</evidence>
<dbReference type="PANTHER" id="PTHR30143">
    <property type="entry name" value="ACID HYDRATASE"/>
    <property type="match status" value="1"/>
</dbReference>
<dbReference type="Proteomes" id="UP000826513">
    <property type="component" value="Chromosome 2"/>
</dbReference>
<dbReference type="Gene3D" id="3.90.850.10">
    <property type="entry name" value="Fumarylacetoacetase-like, C-terminal domain"/>
    <property type="match status" value="1"/>
</dbReference>
<dbReference type="PANTHER" id="PTHR30143:SF0">
    <property type="entry name" value="2-KETO-4-PENTENOATE HYDRATASE"/>
    <property type="match status" value="1"/>
</dbReference>
<dbReference type="InterPro" id="IPR036663">
    <property type="entry name" value="Fumarylacetoacetase_C_sf"/>
</dbReference>
<evidence type="ECO:0000313" key="3">
    <source>
        <dbReference type="Proteomes" id="UP000298545"/>
    </source>
</evidence>
<dbReference type="STRING" id="1367849.GCA_000518585_03604"/>
<accession>A0A4D7DZG4</accession>
<name>A0A4D7DZG4_9HYPH</name>
<protein>
    <submittedName>
        <fullName evidence="1">2-keto-4-pentenoate hydratase</fullName>
    </submittedName>
</protein>
<dbReference type="AlphaFoldDB" id="A0A4D7DZG4"/>
<keyword evidence="4" id="KW-1185">Reference proteome</keyword>
<dbReference type="EMBL" id="CP072168">
    <property type="protein sequence ID" value="QYA09195.1"/>
    <property type="molecule type" value="Genomic_DNA"/>
</dbReference>
<evidence type="ECO:0000313" key="1">
    <source>
        <dbReference type="EMBL" id="QCJ00360.1"/>
    </source>
</evidence>
<dbReference type="KEGG" id="alf:CFBP5473_20790"/>